<dbReference type="OrthoDB" id="18302at2759"/>
<feature type="transmembrane region" description="Helical" evidence="2">
    <location>
        <begin position="185"/>
        <end position="208"/>
    </location>
</feature>
<feature type="domain" description="DUF155" evidence="3">
    <location>
        <begin position="1"/>
        <end position="158"/>
    </location>
</feature>
<dbReference type="PANTHER" id="PTHR16255">
    <property type="entry name" value="REQUIRED FOR MEIOTIC NUCLEAR DIVISION PROTEIN 1 HOMOLOG"/>
    <property type="match status" value="1"/>
</dbReference>
<comment type="caution">
    <text evidence="4">The sequence shown here is derived from an EMBL/GenBank/DDBJ whole genome shotgun (WGS) entry which is preliminary data.</text>
</comment>
<sequence>MTEKEEKAFLRSIKKFEIERLSSEDIEMEDLNFYYADYSRIYNDVITLRKGSSYMTKLSLSHALSQSVKISLFEELISATIEQTKDIPKTLSETGKIGLPRSEIMKHIGNLFILRININLVGSILDSPEFFWTFPDLEPLYNACRSYLEIGQRVELLNGRVEVLQDMLMLLKESVNSSHGEHLEAIVIALIGIEIILGLVTILVDLSLA</sequence>
<gene>
    <name evidence="4" type="ORF">VHUM_01343</name>
</gene>
<dbReference type="AlphaFoldDB" id="A0A7D8V2C4"/>
<dbReference type="Proteomes" id="UP000473826">
    <property type="component" value="Unassembled WGS sequence"/>
</dbReference>
<keyword evidence="2" id="KW-0812">Transmembrane</keyword>
<dbReference type="Pfam" id="PF02582">
    <property type="entry name" value="DUF155"/>
    <property type="match status" value="1"/>
</dbReference>
<keyword evidence="2" id="KW-0472">Membrane</keyword>
<organism evidence="4 5">
    <name type="scientific">Vanrija humicola</name>
    <name type="common">Yeast</name>
    <name type="synonym">Cryptococcus humicola</name>
    <dbReference type="NCBI Taxonomy" id="5417"/>
    <lineage>
        <taxon>Eukaryota</taxon>
        <taxon>Fungi</taxon>
        <taxon>Dikarya</taxon>
        <taxon>Basidiomycota</taxon>
        <taxon>Agaricomycotina</taxon>
        <taxon>Tremellomycetes</taxon>
        <taxon>Trichosporonales</taxon>
        <taxon>Trichosporonaceae</taxon>
        <taxon>Vanrija</taxon>
    </lineage>
</organism>
<name>A0A7D8V2C4_VANHU</name>
<proteinExistence type="inferred from homology"/>
<dbReference type="GO" id="GO:0005739">
    <property type="term" value="C:mitochondrion"/>
    <property type="evidence" value="ECO:0007669"/>
    <property type="project" value="UniProtKB-ARBA"/>
</dbReference>
<dbReference type="PANTHER" id="PTHR16255:SF15">
    <property type="entry name" value="SPORULATION PROTEIN RMD1"/>
    <property type="match status" value="1"/>
</dbReference>
<comment type="similarity">
    <text evidence="1">Belongs to the RMD1/sif2 family.</text>
</comment>
<keyword evidence="2" id="KW-1133">Transmembrane helix</keyword>
<evidence type="ECO:0000313" key="4">
    <source>
        <dbReference type="EMBL" id="TXT12942.1"/>
    </source>
</evidence>
<evidence type="ECO:0000256" key="1">
    <source>
        <dbReference type="ARBA" id="ARBA00008306"/>
    </source>
</evidence>
<evidence type="ECO:0000256" key="2">
    <source>
        <dbReference type="SAM" id="Phobius"/>
    </source>
</evidence>
<keyword evidence="5" id="KW-1185">Reference proteome</keyword>
<dbReference type="EMBL" id="QKWK01000003">
    <property type="protein sequence ID" value="TXT12942.1"/>
    <property type="molecule type" value="Genomic_DNA"/>
</dbReference>
<accession>A0A7D8V2C4</accession>
<protein>
    <recommendedName>
        <fullName evidence="3">DUF155 domain-containing protein</fullName>
    </recommendedName>
</protein>
<evidence type="ECO:0000313" key="5">
    <source>
        <dbReference type="Proteomes" id="UP000473826"/>
    </source>
</evidence>
<dbReference type="InterPro" id="IPR051624">
    <property type="entry name" value="RMD1/Sad1-interacting"/>
</dbReference>
<dbReference type="InterPro" id="IPR003734">
    <property type="entry name" value="DUF155"/>
</dbReference>
<evidence type="ECO:0000259" key="3">
    <source>
        <dbReference type="Pfam" id="PF02582"/>
    </source>
</evidence>
<reference evidence="4 5" key="1">
    <citation type="journal article" date="2019" name="PLoS Genet.">
        <title>Convergent evolution of linked mating-type loci in basidiomycete fungi.</title>
        <authorList>
            <person name="Sun S."/>
            <person name="Coelho M.A."/>
            <person name="Heitman J."/>
            <person name="Nowrousian M."/>
        </authorList>
    </citation>
    <scope>NUCLEOTIDE SEQUENCE [LARGE SCALE GENOMIC DNA]</scope>
    <source>
        <strain evidence="4 5">CBS 4282</strain>
    </source>
</reference>